<evidence type="ECO:0000313" key="6">
    <source>
        <dbReference type="EMBL" id="SDM69687.1"/>
    </source>
</evidence>
<dbReference type="InterPro" id="IPR005119">
    <property type="entry name" value="LysR_subst-bd"/>
</dbReference>
<evidence type="ECO:0000256" key="1">
    <source>
        <dbReference type="ARBA" id="ARBA00009437"/>
    </source>
</evidence>
<dbReference type="Pfam" id="PF00126">
    <property type="entry name" value="HTH_1"/>
    <property type="match status" value="1"/>
</dbReference>
<sequence>MAPLDGTELRHLRAFLAVVKAGTITGAAEELRIAQPSLSQQIAALERRVGVPLFRRTARGVRPTPAGDALAAAARKAFRVLEGGLDRARSAPAEVVVGLCSGVPEELLHRLRAEIDGELRLEPTDSAAQPGLVRSGTLDLGVVRLPVPVEGLECTVLAEQPLGVVAHRSHPLAAKSTVDWSELEGQRLLWFQEERAPGYANAVLEHAAAEGWSPVLHRTRPGHTLFKYALSSQQDLVALRPDAQDPGLVWIPFTRCAPVERLALIRSCCAARGTRR</sequence>
<keyword evidence="4" id="KW-0804">Transcription</keyword>
<keyword evidence="7" id="KW-1185">Reference proteome</keyword>
<dbReference type="STRING" id="211114.SAMN04489726_2948"/>
<dbReference type="PRINTS" id="PR00039">
    <property type="entry name" value="HTHLYSR"/>
</dbReference>
<proteinExistence type="inferred from homology"/>
<evidence type="ECO:0000256" key="3">
    <source>
        <dbReference type="ARBA" id="ARBA00023125"/>
    </source>
</evidence>
<gene>
    <name evidence="6" type="ORF">SAMN04489726_2948</name>
</gene>
<dbReference type="CDD" id="cd08414">
    <property type="entry name" value="PBP2_LTTR_aromatics_like"/>
    <property type="match status" value="1"/>
</dbReference>
<name>A0A1G9VCA3_ALLAB</name>
<dbReference type="PANTHER" id="PTHR30346">
    <property type="entry name" value="TRANSCRIPTIONAL DUAL REGULATOR HCAR-RELATED"/>
    <property type="match status" value="1"/>
</dbReference>
<organism evidence="6 7">
    <name type="scientific">Allokutzneria albata</name>
    <name type="common">Kibdelosporangium albatum</name>
    <dbReference type="NCBI Taxonomy" id="211114"/>
    <lineage>
        <taxon>Bacteria</taxon>
        <taxon>Bacillati</taxon>
        <taxon>Actinomycetota</taxon>
        <taxon>Actinomycetes</taxon>
        <taxon>Pseudonocardiales</taxon>
        <taxon>Pseudonocardiaceae</taxon>
        <taxon>Allokutzneria</taxon>
    </lineage>
</organism>
<dbReference type="GO" id="GO:0032993">
    <property type="term" value="C:protein-DNA complex"/>
    <property type="evidence" value="ECO:0007669"/>
    <property type="project" value="TreeGrafter"/>
</dbReference>
<dbReference type="eggNOG" id="COG0583">
    <property type="taxonomic scope" value="Bacteria"/>
</dbReference>
<dbReference type="SUPFAM" id="SSF53850">
    <property type="entry name" value="Periplasmic binding protein-like II"/>
    <property type="match status" value="1"/>
</dbReference>
<reference evidence="6 7" key="1">
    <citation type="submission" date="2016-10" db="EMBL/GenBank/DDBJ databases">
        <authorList>
            <person name="de Groot N.N."/>
        </authorList>
    </citation>
    <scope>NUCLEOTIDE SEQUENCE [LARGE SCALE GENOMIC DNA]</scope>
    <source>
        <strain evidence="6 7">DSM 44149</strain>
    </source>
</reference>
<dbReference type="Proteomes" id="UP000183376">
    <property type="component" value="Chromosome I"/>
</dbReference>
<dbReference type="GO" id="GO:0003677">
    <property type="term" value="F:DNA binding"/>
    <property type="evidence" value="ECO:0007669"/>
    <property type="project" value="UniProtKB-KW"/>
</dbReference>
<keyword evidence="3" id="KW-0238">DNA-binding</keyword>
<dbReference type="AlphaFoldDB" id="A0A1G9VCA3"/>
<dbReference type="InterPro" id="IPR036388">
    <property type="entry name" value="WH-like_DNA-bd_sf"/>
</dbReference>
<dbReference type="GO" id="GO:0003700">
    <property type="term" value="F:DNA-binding transcription factor activity"/>
    <property type="evidence" value="ECO:0007669"/>
    <property type="project" value="InterPro"/>
</dbReference>
<dbReference type="RefSeq" id="WP_052407307.1">
    <property type="nucleotide sequence ID" value="NZ_JOEF01000007.1"/>
</dbReference>
<evidence type="ECO:0000256" key="2">
    <source>
        <dbReference type="ARBA" id="ARBA00023015"/>
    </source>
</evidence>
<keyword evidence="2" id="KW-0805">Transcription regulation</keyword>
<dbReference type="SUPFAM" id="SSF46785">
    <property type="entry name" value="Winged helix' DNA-binding domain"/>
    <property type="match status" value="1"/>
</dbReference>
<accession>A0A1G9VCA3</accession>
<dbReference type="EMBL" id="LT629701">
    <property type="protein sequence ID" value="SDM69687.1"/>
    <property type="molecule type" value="Genomic_DNA"/>
</dbReference>
<evidence type="ECO:0000313" key="7">
    <source>
        <dbReference type="Proteomes" id="UP000183376"/>
    </source>
</evidence>
<evidence type="ECO:0000259" key="5">
    <source>
        <dbReference type="PROSITE" id="PS50931"/>
    </source>
</evidence>
<dbReference type="PROSITE" id="PS50931">
    <property type="entry name" value="HTH_LYSR"/>
    <property type="match status" value="1"/>
</dbReference>
<dbReference type="PANTHER" id="PTHR30346:SF0">
    <property type="entry name" value="HCA OPERON TRANSCRIPTIONAL ACTIVATOR HCAR"/>
    <property type="match status" value="1"/>
</dbReference>
<dbReference type="Pfam" id="PF03466">
    <property type="entry name" value="LysR_substrate"/>
    <property type="match status" value="1"/>
</dbReference>
<dbReference type="InterPro" id="IPR036390">
    <property type="entry name" value="WH_DNA-bd_sf"/>
</dbReference>
<feature type="domain" description="HTH lysR-type" evidence="5">
    <location>
        <begin position="7"/>
        <end position="64"/>
    </location>
</feature>
<protein>
    <submittedName>
        <fullName evidence="6">LysR substrate binding domain-containing protein</fullName>
    </submittedName>
</protein>
<dbReference type="Gene3D" id="3.40.190.10">
    <property type="entry name" value="Periplasmic binding protein-like II"/>
    <property type="match status" value="2"/>
</dbReference>
<comment type="similarity">
    <text evidence="1">Belongs to the LysR transcriptional regulatory family.</text>
</comment>
<evidence type="ECO:0000256" key="4">
    <source>
        <dbReference type="ARBA" id="ARBA00023163"/>
    </source>
</evidence>
<dbReference type="InterPro" id="IPR000847">
    <property type="entry name" value="LysR_HTH_N"/>
</dbReference>
<dbReference type="FunFam" id="1.10.10.10:FF:000001">
    <property type="entry name" value="LysR family transcriptional regulator"/>
    <property type="match status" value="1"/>
</dbReference>
<dbReference type="Gene3D" id="1.10.10.10">
    <property type="entry name" value="Winged helix-like DNA-binding domain superfamily/Winged helix DNA-binding domain"/>
    <property type="match status" value="1"/>
</dbReference>